<dbReference type="OrthoDB" id="425114at2759"/>
<gene>
    <name evidence="4" type="ORF">NSK_000806</name>
</gene>
<organism evidence="4 5">
    <name type="scientific">Nannochloropsis salina CCMP1776</name>
    <dbReference type="NCBI Taxonomy" id="1027361"/>
    <lineage>
        <taxon>Eukaryota</taxon>
        <taxon>Sar</taxon>
        <taxon>Stramenopiles</taxon>
        <taxon>Ochrophyta</taxon>
        <taxon>Eustigmatophyceae</taxon>
        <taxon>Eustigmatales</taxon>
        <taxon>Monodopsidaceae</taxon>
        <taxon>Microchloropsis</taxon>
        <taxon>Microchloropsis salina</taxon>
    </lineage>
</organism>
<dbReference type="Gene3D" id="3.90.1150.10">
    <property type="entry name" value="Aspartate Aminotransferase, domain 1"/>
    <property type="match status" value="1"/>
</dbReference>
<dbReference type="InterPro" id="IPR015422">
    <property type="entry name" value="PyrdxlP-dep_Trfase_small"/>
</dbReference>
<dbReference type="InterPro" id="IPR015424">
    <property type="entry name" value="PyrdxlP-dep_Trfase"/>
</dbReference>
<evidence type="ECO:0000313" key="4">
    <source>
        <dbReference type="EMBL" id="TFJ87453.1"/>
    </source>
</evidence>
<dbReference type="GO" id="GO:0008483">
    <property type="term" value="F:transaminase activity"/>
    <property type="evidence" value="ECO:0007669"/>
    <property type="project" value="InterPro"/>
</dbReference>
<evidence type="ECO:0000256" key="3">
    <source>
        <dbReference type="RuleBase" id="RU003560"/>
    </source>
</evidence>
<dbReference type="SUPFAM" id="SSF53383">
    <property type="entry name" value="PLP-dependent transferases"/>
    <property type="match status" value="1"/>
</dbReference>
<protein>
    <submittedName>
        <fullName evidence="4">Uncharacterized protein</fullName>
    </submittedName>
</protein>
<proteinExistence type="inferred from homology"/>
<dbReference type="Proteomes" id="UP000355283">
    <property type="component" value="Unassembled WGS sequence"/>
</dbReference>
<dbReference type="InterPro" id="IPR015421">
    <property type="entry name" value="PyrdxlP-dep_Trfase_major"/>
</dbReference>
<keyword evidence="5" id="KW-1185">Reference proteome</keyword>
<name>A0A4D9DBN1_9STRA</name>
<dbReference type="Gene3D" id="3.40.640.10">
    <property type="entry name" value="Type I PLP-dependent aspartate aminotransferase-like (Major domain)"/>
    <property type="match status" value="1"/>
</dbReference>
<dbReference type="PANTHER" id="PTHR45688:SF13">
    <property type="entry name" value="ALANINE--GLYOXYLATE AMINOTRANSFERASE 2-LIKE"/>
    <property type="match status" value="1"/>
</dbReference>
<dbReference type="AlphaFoldDB" id="A0A4D9DBN1"/>
<dbReference type="GO" id="GO:0030170">
    <property type="term" value="F:pyridoxal phosphate binding"/>
    <property type="evidence" value="ECO:0007669"/>
    <property type="project" value="InterPro"/>
</dbReference>
<dbReference type="InterPro" id="IPR005814">
    <property type="entry name" value="Aminotrans_3"/>
</dbReference>
<sequence>MAGSEANDLALALARAYTGHEDVVVLDSAYHGHTTTMIDMSPYKHKGARPASNLNSAAAKEGEELKEIPDGQFPLPRHSTPCLPSSKDWVHVVPVPDTYRGRFSTAADYVNHSMALLDTSTASASHDLSAPNSLSNRGVRKIAAFFAESVLACGGQVEYSLIPPYIAESLPISYFNTFGGSNLAVALGEATLDVILGDNLQEKAARLGALLKNLFESLKKKHSLVGDVRGLGMMLGVELVEDRETKAPAPAAAAYVLERARQLGVHIQVDGKWENVLKMKPPLAFTEEDAQTLVKTIDIALAEYAQRMGEMNGE</sequence>
<dbReference type="Pfam" id="PF00202">
    <property type="entry name" value="Aminotran_3"/>
    <property type="match status" value="1"/>
</dbReference>
<comment type="similarity">
    <text evidence="1 3">Belongs to the class-III pyridoxal-phosphate-dependent aminotransferase family.</text>
</comment>
<dbReference type="EMBL" id="SDOX01000005">
    <property type="protein sequence ID" value="TFJ87453.1"/>
    <property type="molecule type" value="Genomic_DNA"/>
</dbReference>
<comment type="caution">
    <text evidence="4">The sequence shown here is derived from an EMBL/GenBank/DDBJ whole genome shotgun (WGS) entry which is preliminary data.</text>
</comment>
<dbReference type="GO" id="GO:0005739">
    <property type="term" value="C:mitochondrion"/>
    <property type="evidence" value="ECO:0007669"/>
    <property type="project" value="TreeGrafter"/>
</dbReference>
<accession>A0A4D9DBN1</accession>
<evidence type="ECO:0000256" key="2">
    <source>
        <dbReference type="ARBA" id="ARBA00022898"/>
    </source>
</evidence>
<dbReference type="PANTHER" id="PTHR45688">
    <property type="match status" value="1"/>
</dbReference>
<keyword evidence="2 3" id="KW-0663">Pyridoxal phosphate</keyword>
<evidence type="ECO:0000313" key="5">
    <source>
        <dbReference type="Proteomes" id="UP000355283"/>
    </source>
</evidence>
<evidence type="ECO:0000256" key="1">
    <source>
        <dbReference type="ARBA" id="ARBA00008954"/>
    </source>
</evidence>
<reference evidence="4 5" key="1">
    <citation type="submission" date="2019-01" db="EMBL/GenBank/DDBJ databases">
        <title>Nuclear Genome Assembly of the Microalgal Biofuel strain Nannochloropsis salina CCMP1776.</title>
        <authorList>
            <person name="Hovde B."/>
        </authorList>
    </citation>
    <scope>NUCLEOTIDE SEQUENCE [LARGE SCALE GENOMIC DNA]</scope>
    <source>
        <strain evidence="4 5">CCMP1776</strain>
    </source>
</reference>